<name>A0A3L8PXF5_9GAMM</name>
<evidence type="ECO:0000259" key="7">
    <source>
        <dbReference type="PROSITE" id="PS50111"/>
    </source>
</evidence>
<keyword evidence="2" id="KW-1003">Cell membrane</keyword>
<dbReference type="CDD" id="cd06225">
    <property type="entry name" value="HAMP"/>
    <property type="match status" value="1"/>
</dbReference>
<sequence>MIMLILGSLLVSNWLSYREIRQTTIDNVNQTSRLILRREASKIHTWFQSKADVVRGLVEGYQKGEYRQDFVAIARTVKDTSNVSGVFLGFDDGNTYSTAVGDAWNNGVADTSKYNVLTRPWFLQAKKVAGTDVTEVYPDATTGHDVVSIIQQMGDGVALIDIELSILAKTVAAIDFPGAVTVITDDKGVVMASNSSVVTKGRKFSEFGMADIEATMLSNAETMQTYTLKGVDKLAFTQAIPLVNNKQWYLFIGVDKSVAYASLNDVLTQAIVSSIIMIAVGVGLIIITLNVLYRPILQLRSTIMDLSQGNGDLTRRLNIDTKDDLGDMANGINRFIAQLQQMMLEVQHASTTINTSVDRLRVEVDANRQILSAHTQETEQIVAAVEEMSATSSDVARNATETALFTQNTNGQALDSKQQVNDATHTVARLVSEVETTADNIGEIDKDTVEITNVLKVIGDIAEQTNLLALNAAIEAARAGEQGRGFAVVADEVRALAARTQSSTAEIEQTINKLRQASNSTIDAMQATKNTCEQTASETDKVAVDLDEIVNSVNQINDLNTQIATAAEEQSSVADEISRNMAAICEMANELSMNGETNAQQTENLAEANQELVGVVSKFKLA</sequence>
<evidence type="ECO:0000313" key="11">
    <source>
        <dbReference type="Proteomes" id="UP000281474"/>
    </source>
</evidence>
<keyword evidence="6" id="KW-0812">Transmembrane</keyword>
<dbReference type="PROSITE" id="PS50885">
    <property type="entry name" value="HAMP"/>
    <property type="match status" value="1"/>
</dbReference>
<dbReference type="Pfam" id="PF00015">
    <property type="entry name" value="MCPsignal"/>
    <property type="match status" value="1"/>
</dbReference>
<evidence type="ECO:0000259" key="9">
    <source>
        <dbReference type="PROSITE" id="PS50885"/>
    </source>
</evidence>
<reference evidence="10 11" key="1">
    <citation type="submission" date="2018-09" db="EMBL/GenBank/DDBJ databases">
        <title>Phylogeny of the Shewanellaceae, and recommendation for two new genera, Pseudoshewanella and Parashewanella.</title>
        <authorList>
            <person name="Wang G."/>
        </authorList>
    </citation>
    <scope>NUCLEOTIDE SEQUENCE [LARGE SCALE GENOMIC DNA]</scope>
    <source>
        <strain evidence="10 11">C51</strain>
    </source>
</reference>
<dbReference type="PROSITE" id="PS50192">
    <property type="entry name" value="T_SNARE"/>
    <property type="match status" value="1"/>
</dbReference>
<evidence type="ECO:0000256" key="5">
    <source>
        <dbReference type="PROSITE-ProRule" id="PRU00284"/>
    </source>
</evidence>
<evidence type="ECO:0000256" key="2">
    <source>
        <dbReference type="ARBA" id="ARBA00022519"/>
    </source>
</evidence>
<accession>A0A3L8PXF5</accession>
<evidence type="ECO:0000256" key="1">
    <source>
        <dbReference type="ARBA" id="ARBA00004429"/>
    </source>
</evidence>
<dbReference type="Proteomes" id="UP000281474">
    <property type="component" value="Unassembled WGS sequence"/>
</dbReference>
<comment type="caution">
    <text evidence="10">The sequence shown here is derived from an EMBL/GenBank/DDBJ whole genome shotgun (WGS) entry which is preliminary data.</text>
</comment>
<gene>
    <name evidence="10" type="ORF">D5018_15665</name>
</gene>
<dbReference type="InterPro" id="IPR004089">
    <property type="entry name" value="MCPsignal_dom"/>
</dbReference>
<dbReference type="Pfam" id="PF00672">
    <property type="entry name" value="HAMP"/>
    <property type="match status" value="1"/>
</dbReference>
<feature type="transmembrane region" description="Helical" evidence="6">
    <location>
        <begin position="270"/>
        <end position="293"/>
    </location>
</feature>
<dbReference type="PANTHER" id="PTHR32089">
    <property type="entry name" value="METHYL-ACCEPTING CHEMOTAXIS PROTEIN MCPB"/>
    <property type="match status" value="1"/>
</dbReference>
<dbReference type="Gene3D" id="3.30.450.20">
    <property type="entry name" value="PAS domain"/>
    <property type="match status" value="2"/>
</dbReference>
<dbReference type="SUPFAM" id="SSF103190">
    <property type="entry name" value="Sensory domain-like"/>
    <property type="match status" value="1"/>
</dbReference>
<dbReference type="GO" id="GO:0007165">
    <property type="term" value="P:signal transduction"/>
    <property type="evidence" value="ECO:0007669"/>
    <property type="project" value="UniProtKB-KW"/>
</dbReference>
<dbReference type="FunFam" id="1.10.287.950:FF:000001">
    <property type="entry name" value="Methyl-accepting chemotaxis sensory transducer"/>
    <property type="match status" value="1"/>
</dbReference>
<dbReference type="Gene3D" id="1.10.287.950">
    <property type="entry name" value="Methyl-accepting chemotaxis protein"/>
    <property type="match status" value="1"/>
</dbReference>
<dbReference type="EMBL" id="QZEI01000057">
    <property type="protein sequence ID" value="RLV58752.1"/>
    <property type="molecule type" value="Genomic_DNA"/>
</dbReference>
<evidence type="ECO:0000256" key="6">
    <source>
        <dbReference type="SAM" id="Phobius"/>
    </source>
</evidence>
<evidence type="ECO:0000256" key="4">
    <source>
        <dbReference type="ARBA" id="ARBA00029447"/>
    </source>
</evidence>
<dbReference type="SMART" id="SM00304">
    <property type="entry name" value="HAMP"/>
    <property type="match status" value="1"/>
</dbReference>
<feature type="domain" description="Methyl-accepting transducer" evidence="7">
    <location>
        <begin position="349"/>
        <end position="585"/>
    </location>
</feature>
<dbReference type="SMART" id="SM00283">
    <property type="entry name" value="MA"/>
    <property type="match status" value="1"/>
</dbReference>
<feature type="domain" description="HAMP" evidence="9">
    <location>
        <begin position="290"/>
        <end position="344"/>
    </location>
</feature>
<evidence type="ECO:0000259" key="8">
    <source>
        <dbReference type="PROSITE" id="PS50192"/>
    </source>
</evidence>
<keyword evidence="11" id="KW-1185">Reference proteome</keyword>
<protein>
    <submittedName>
        <fullName evidence="10">Methyl-accepting chemotaxis protein</fullName>
    </submittedName>
</protein>
<dbReference type="AlphaFoldDB" id="A0A3L8PXF5"/>
<proteinExistence type="inferred from homology"/>
<organism evidence="10 11">
    <name type="scientific">Parashewanella curva</name>
    <dbReference type="NCBI Taxonomy" id="2338552"/>
    <lineage>
        <taxon>Bacteria</taxon>
        <taxon>Pseudomonadati</taxon>
        <taxon>Pseudomonadota</taxon>
        <taxon>Gammaproteobacteria</taxon>
        <taxon>Alteromonadales</taxon>
        <taxon>Shewanellaceae</taxon>
        <taxon>Parashewanella</taxon>
    </lineage>
</organism>
<dbReference type="InterPro" id="IPR000727">
    <property type="entry name" value="T_SNARE_dom"/>
</dbReference>
<dbReference type="PANTHER" id="PTHR32089:SF55">
    <property type="entry name" value="METHYL ACCEPTING SENSORY TRANSDUCER WITH CACHE_2 SMALL MOLECULE BINDING DOMAIN"/>
    <property type="match status" value="1"/>
</dbReference>
<evidence type="ECO:0000256" key="3">
    <source>
        <dbReference type="ARBA" id="ARBA00023224"/>
    </source>
</evidence>
<dbReference type="PROSITE" id="PS50111">
    <property type="entry name" value="CHEMOTAXIS_TRANSDUC_2"/>
    <property type="match status" value="1"/>
</dbReference>
<keyword evidence="6" id="KW-1133">Transmembrane helix</keyword>
<evidence type="ECO:0000313" key="10">
    <source>
        <dbReference type="EMBL" id="RLV58752.1"/>
    </source>
</evidence>
<dbReference type="GO" id="GO:0005886">
    <property type="term" value="C:plasma membrane"/>
    <property type="evidence" value="ECO:0007669"/>
    <property type="project" value="UniProtKB-SubCell"/>
</dbReference>
<comment type="similarity">
    <text evidence="4">Belongs to the methyl-accepting chemotaxis (MCP) protein family.</text>
</comment>
<dbReference type="CDD" id="cd11386">
    <property type="entry name" value="MCP_signal"/>
    <property type="match status" value="1"/>
</dbReference>
<dbReference type="OrthoDB" id="2489132at2"/>
<keyword evidence="3 5" id="KW-0807">Transducer</keyword>
<keyword evidence="2" id="KW-0997">Cell inner membrane</keyword>
<dbReference type="SUPFAM" id="SSF58104">
    <property type="entry name" value="Methyl-accepting chemotaxis protein (MCP) signaling domain"/>
    <property type="match status" value="1"/>
</dbReference>
<keyword evidence="6" id="KW-0472">Membrane</keyword>
<feature type="domain" description="T-SNARE coiled-coil homology" evidence="8">
    <location>
        <begin position="536"/>
        <end position="581"/>
    </location>
</feature>
<dbReference type="InterPro" id="IPR003660">
    <property type="entry name" value="HAMP_dom"/>
</dbReference>
<dbReference type="InterPro" id="IPR029151">
    <property type="entry name" value="Sensor-like_sf"/>
</dbReference>
<dbReference type="GO" id="GO:0006935">
    <property type="term" value="P:chemotaxis"/>
    <property type="evidence" value="ECO:0007669"/>
    <property type="project" value="UniProtKB-ARBA"/>
</dbReference>
<comment type="subcellular location">
    <subcellularLocation>
        <location evidence="1">Cell inner membrane</location>
        <topology evidence="1">Multi-pass membrane protein</topology>
    </subcellularLocation>
</comment>